<sequence>MIWVPTNCTCPSNLKCIRPELYSKPTFCLPENIPVDKFENYVKNPLEFLTYNCSNTHGGILNAILCIILVSLLIQAASFALLLLNKWGRRHITTRRPITRTQHELCELRAPTQPSPMVIDSRREKKKAPIFSPRHEETLKKMEVLVSKEAHHSSL</sequence>
<dbReference type="AlphaFoldDB" id="A0A6V7WSX2"/>
<comment type="caution">
    <text evidence="2">The sequence shown here is derived from an EMBL/GenBank/DDBJ whole genome shotgun (WGS) entry which is preliminary data.</text>
</comment>
<evidence type="ECO:0000256" key="1">
    <source>
        <dbReference type="SAM" id="Phobius"/>
    </source>
</evidence>
<dbReference type="EMBL" id="CAJEWN010000783">
    <property type="protein sequence ID" value="CAD2190022.1"/>
    <property type="molecule type" value="Genomic_DNA"/>
</dbReference>
<reference evidence="2 3" key="1">
    <citation type="submission" date="2020-08" db="EMBL/GenBank/DDBJ databases">
        <authorList>
            <person name="Koutsovoulos G."/>
            <person name="Danchin GJ E."/>
        </authorList>
    </citation>
    <scope>NUCLEOTIDE SEQUENCE [LARGE SCALE GENOMIC DNA]</scope>
</reference>
<keyword evidence="1" id="KW-0472">Membrane</keyword>
<evidence type="ECO:0000313" key="3">
    <source>
        <dbReference type="Proteomes" id="UP000580250"/>
    </source>
</evidence>
<evidence type="ECO:0000313" key="2">
    <source>
        <dbReference type="EMBL" id="CAD2190022.1"/>
    </source>
</evidence>
<name>A0A6V7WSX2_MELEN</name>
<keyword evidence="1" id="KW-0812">Transmembrane</keyword>
<feature type="transmembrane region" description="Helical" evidence="1">
    <location>
        <begin position="60"/>
        <end position="84"/>
    </location>
</feature>
<organism evidence="2 3">
    <name type="scientific">Meloidogyne enterolobii</name>
    <name type="common">Root-knot nematode worm</name>
    <name type="synonym">Meloidogyne mayaguensis</name>
    <dbReference type="NCBI Taxonomy" id="390850"/>
    <lineage>
        <taxon>Eukaryota</taxon>
        <taxon>Metazoa</taxon>
        <taxon>Ecdysozoa</taxon>
        <taxon>Nematoda</taxon>
        <taxon>Chromadorea</taxon>
        <taxon>Rhabditida</taxon>
        <taxon>Tylenchina</taxon>
        <taxon>Tylenchomorpha</taxon>
        <taxon>Tylenchoidea</taxon>
        <taxon>Meloidogynidae</taxon>
        <taxon>Meloidogyninae</taxon>
        <taxon>Meloidogyne</taxon>
    </lineage>
</organism>
<keyword evidence="1" id="KW-1133">Transmembrane helix</keyword>
<proteinExistence type="predicted"/>
<dbReference type="Proteomes" id="UP000580250">
    <property type="component" value="Unassembled WGS sequence"/>
</dbReference>
<accession>A0A6V7WSX2</accession>
<gene>
    <name evidence="2" type="ORF">MENT_LOCUS42778</name>
</gene>
<protein>
    <submittedName>
        <fullName evidence="2">Uncharacterized protein</fullName>
    </submittedName>
</protein>